<comment type="caution">
    <text evidence="1">The sequence shown here is derived from an EMBL/GenBank/DDBJ whole genome shotgun (WGS) entry which is preliminary data.</text>
</comment>
<evidence type="ECO:0000313" key="1">
    <source>
        <dbReference type="EMBL" id="KAI9907328.1"/>
    </source>
</evidence>
<reference evidence="1 2" key="1">
    <citation type="journal article" date="2022" name="bioRxiv">
        <title>The genome of the oomycete Peronosclerospora sorghi, a cosmopolitan pathogen of maize and sorghum, is inflated with dispersed pseudogenes.</title>
        <authorList>
            <person name="Fletcher K."/>
            <person name="Martin F."/>
            <person name="Isakeit T."/>
            <person name="Cavanaugh K."/>
            <person name="Magill C."/>
            <person name="Michelmore R."/>
        </authorList>
    </citation>
    <scope>NUCLEOTIDE SEQUENCE [LARGE SCALE GENOMIC DNA]</scope>
    <source>
        <strain evidence="1">P6</strain>
    </source>
</reference>
<organism evidence="1 2">
    <name type="scientific">Peronosclerospora sorghi</name>
    <dbReference type="NCBI Taxonomy" id="230839"/>
    <lineage>
        <taxon>Eukaryota</taxon>
        <taxon>Sar</taxon>
        <taxon>Stramenopiles</taxon>
        <taxon>Oomycota</taxon>
        <taxon>Peronosporomycetes</taxon>
        <taxon>Peronosporales</taxon>
        <taxon>Peronosporaceae</taxon>
        <taxon>Peronosclerospora</taxon>
    </lineage>
</organism>
<protein>
    <submittedName>
        <fullName evidence="1">Uncharacterized protein</fullName>
    </submittedName>
</protein>
<sequence>MIRGQLVSLCEILLSSCPAVAGHWSKMDSSLPIDFSSTSCRLMRKPHASSPSRQDASRSFVGTEKHEPHYLSGTYGQVETPSFEPTGSFLQNQSLPASGPSHSSQTRSNEQRVNRKLSRRALAAVRAASEVLFAVCLLLAVGVRANLVSLYYLLVFCYGVVQSFQSTVVTCVTLVVSLVASVGHGVIKGIDTLDDSYTGAHVAKLIGFGPMDTTLQYLQGIGVDFLVLLCSSIHYFYVLRRLNTRSKEQEEEELAQQHFDLFEMGEELLHHKEPKRDRRRSILRLVELLTALLLFLTSVSVAAVASGVLYLVLLMRLVGYTVFVRRMTVQELVSRQSGVKYSSFFLGAIITNILLGLCFVVILAWYVSHLDLLANNDTVQLVAKYAGFANFRVSGVPCQYFFFAGLLLLLFISSAKLHNLHKEAKAAEASTSSSLMSDLSDNGTTAVDLGSITTDVAQTLLDQRNRAETNNLKELLSAQSVVVRAFARDGGLLLGSAAAITWCVSYPSYLSAPFLGLAFVTIALFGLLSSSVFMWLLILYGTLMAMAEYASNLTVTFVPKNYSIYGLRVFEYPFLDISAHTLCLVFMFLSIRTQWRYQDILLESRKRRNTANVSGRNDNSEEGEFENNRASFATFERLAEMRRQLQLGWRSAIHLWIIDAKLVIFTNLDALVLATILTVVFLVVVLSTHVSFLQIGYLVLAALLMLFFEKRRRFWRVLLLYALGACFAVFVRNINCTQDSQMELIGLQCYHPELHTWGSLWPTMFSAQLLIIFQLVFQLVIYVANSGAIEERMRSKDHIRQNPVFFVSRLAVEIDNWFRIGGVLFCYIAFVVVALQFESGPTSLSTNMVGGVQLALFLIILGNHMGGFPSAPRTSLRLKLLWSLALLIQVGILVARYIYQFKYVSTYIESRVFTSSFISAQEFGLENHASSSGISDVFVYLLPTAVMMGLCFWQLLAMTKDITSYDFFTAGRNRAADYLRFFMETVQHLLISFSATALVLVTMWVALDQISFIGWLYILVLTTGRVLTESWKQLWFPLFWLAALSMLLKYLIQMSTFNTEQDESNVLFKTGDNSDWVGMIRLDERFDASVGKAALWDLLSGEFSIIFMCILQRIAQYFDSTSSARRQIKLQELYARFEEQYRLYAANNVDSCHPTSSCEVDDDEHDLKDRSRAFTYDEDEMSLRRSKIARLQSKSDEKNNTQQNPVSQSSVLSDDKSFLLCLRRFCTTYASNASVNMVMLLLTVSCFIHQDVLAVLYLLIVRGIMFAAPSTVCRRWWALAWLLSLVMVLEYSVILWLPPYLNISMANTFPWRVVSDTWERWLVLRSQHKWALMADFVTLLSVYLLPQSNALSRNDEMINVIDDFAPALKLKHDGRSIEASTENVTTAISPKEANYALLTQKYVWYYFEYIFLAYWLPFLLLLVFVFGAKQGGFVSFAYLLGALAMLYCLDEAREPSNRWIQYLRKWNWGHLFVITIINAPYIDVALSRCIIGTKATDNDQCMSVANFLGIETKKVPYGLIALFVLISIQCEILAAPTYRTVLAILVSEQSKASTRRAEILRDFYRKRTEQWYIMKKNKNAAIQRLKIIVAKLVHKVEELMDIALGLHHNLPPMAPSKPVVVDRTQNSATISWDKPANNYHKIRYYRISRQQFPSLTLLGDFGDIVEIRGDRCEATIEGLRPGTSYQFKVCAVSRMGEGPFSAASDPIATYPLNLDGTTTAGWMKYRREKFPSPRFGFLVSWMKAKYLHRYVVMDSSHLVFYQNEEKALIHRSRKHRKRLKTSLKWRDVTRLKLSDSKVQFDDMSPSLYCFELIVRHSGHRGDVKYVFQTELAKEFNMFLSAMAFAVPREALDDSIVKCLQDRQLPNPLDIAPPSRSGDDDDPNYDESKSEWSSVTGDESTLGDPEDEEFDDKSMFTWRIPLYRLLYNLQNAGFRLETTQYEEDDLNEPSLPEIGQLVINAIRSKSASICYVTLVIGFTAQADLLNMVYVLAVFAFFLVENPRPSPTVWTHLLAYTCCVIGLRYIFQLSIFCTGMTKRGYFYPSVKPYCTTIAVATTNAQPIQPIVLFGLYKFDGMAINSVSTVYDGLQWDFYIMLFLLWHQRELRLQGFSTRAHDGDLIDDQTSSRYKSEVMRGMQSSFSSSHDSIDDALLFEGPVSGNKVNRGKSSRVHDANLSFTSQHNIRHLPVVEKATTTPSNVSTGDSELCNEVAAKVLQEIREQEKLEADKKAEAATSNHQWGLPRSTEQAASAGSLSPRSPGQDGNPVVSKQVEIDADKSEVYFHTRAKASWLETKYPKIHAYFQTIICKPPSQWDKDIQVAITGDKPGRDFYTASLSALLFSAIFAVVFYKELGEPDSSSTSVADANSRVSSSSLLSGYLVLLVMIELIFTIWDRVAYVCASLQSKVLLQYSYTLVLHLTVWYFLPRNANIYLQQRPALVAFYLFQCVYLWLGGLQIRYGYPAYLGSRFNYTEETKMTSMSETLFRLMMQAPFLFEMRALLDYMCTKTSLSWQHWILLEDTAAHLFGVKGEMKGRVEEAEVLQGKKRQPMKKKITSAGVMLTFLLVCLVGPLAMFSSINPSTTANDVTLTTVTFGIEDEQETMYQLYSNSDSNSPSCTVDLNTDSASVQCIEFDVFSNDMWGLSPPRVDLLVTQLQSTDVLNWTISFTFTRPGPTDDPVVSVQYSVRVTDEHRHAMIPMIKQTVQDDDETFVSSVRIDHLFPAVVQLTANNGVLQRSSEMRSVVVTKHFSDGLTWWNIEPVVNASDTNYCSTAYPFCIVAVSDRIVQGLTTLGISSYGLTAVYIFVVVTVGNAVKGFFRGKLFQLQYEELPDPRDVLELVEGIYIARHEQYVGHLKDEVRIFETLVRVLRSPETLIKVTGINIIHIPTAKEKLD</sequence>
<evidence type="ECO:0000313" key="2">
    <source>
        <dbReference type="Proteomes" id="UP001163321"/>
    </source>
</evidence>
<accession>A0ACC0VLG6</accession>
<dbReference type="Proteomes" id="UP001163321">
    <property type="component" value="Chromosome 8"/>
</dbReference>
<keyword evidence="2" id="KW-1185">Reference proteome</keyword>
<proteinExistence type="predicted"/>
<dbReference type="EMBL" id="CM047587">
    <property type="protein sequence ID" value="KAI9907328.1"/>
    <property type="molecule type" value="Genomic_DNA"/>
</dbReference>
<gene>
    <name evidence="1" type="ORF">PsorP6_016631</name>
</gene>
<name>A0ACC0VLG6_9STRA</name>